<evidence type="ECO:0000256" key="1">
    <source>
        <dbReference type="ARBA" id="ARBA00023015"/>
    </source>
</evidence>
<dbReference type="InterPro" id="IPR020449">
    <property type="entry name" value="Tscrpt_reg_AraC-type_HTH"/>
</dbReference>
<evidence type="ECO:0000256" key="2">
    <source>
        <dbReference type="ARBA" id="ARBA00023125"/>
    </source>
</evidence>
<proteinExistence type="predicted"/>
<dbReference type="PANTHER" id="PTHR43280:SF32">
    <property type="entry name" value="TRANSCRIPTIONAL REGULATORY PROTEIN"/>
    <property type="match status" value="1"/>
</dbReference>
<dbReference type="GO" id="GO:0003700">
    <property type="term" value="F:DNA-binding transcription factor activity"/>
    <property type="evidence" value="ECO:0007669"/>
    <property type="project" value="InterPro"/>
</dbReference>
<dbReference type="SMART" id="SM00342">
    <property type="entry name" value="HTH_ARAC"/>
    <property type="match status" value="1"/>
</dbReference>
<dbReference type="EMBL" id="QSGO01000003">
    <property type="protein sequence ID" value="RHB37013.1"/>
    <property type="molecule type" value="Genomic_DNA"/>
</dbReference>
<dbReference type="RefSeq" id="WP_002558977.1">
    <property type="nucleotide sequence ID" value="NZ_CABJFV010000003.1"/>
</dbReference>
<accession>A0A413VTZ8</accession>
<organism evidence="5 6">
    <name type="scientific">Bacteroides nordii</name>
    <dbReference type="NCBI Taxonomy" id="291645"/>
    <lineage>
        <taxon>Bacteria</taxon>
        <taxon>Pseudomonadati</taxon>
        <taxon>Bacteroidota</taxon>
        <taxon>Bacteroidia</taxon>
        <taxon>Bacteroidales</taxon>
        <taxon>Bacteroidaceae</taxon>
        <taxon>Bacteroides</taxon>
    </lineage>
</organism>
<evidence type="ECO:0000259" key="4">
    <source>
        <dbReference type="PROSITE" id="PS01124"/>
    </source>
</evidence>
<dbReference type="Proteomes" id="UP000284379">
    <property type="component" value="Unassembled WGS sequence"/>
</dbReference>
<dbReference type="Pfam" id="PF12833">
    <property type="entry name" value="HTH_18"/>
    <property type="match status" value="1"/>
</dbReference>
<keyword evidence="2" id="KW-0238">DNA-binding</keyword>
<reference evidence="5 6" key="1">
    <citation type="submission" date="2018-08" db="EMBL/GenBank/DDBJ databases">
        <title>A genome reference for cultivated species of the human gut microbiota.</title>
        <authorList>
            <person name="Zou Y."/>
            <person name="Xue W."/>
            <person name="Luo G."/>
        </authorList>
    </citation>
    <scope>NUCLEOTIDE SEQUENCE [LARGE SCALE GENOMIC DNA]</scope>
    <source>
        <strain evidence="5 6">AM40-30BH</strain>
    </source>
</reference>
<keyword evidence="3" id="KW-0804">Transcription</keyword>
<dbReference type="PROSITE" id="PS01124">
    <property type="entry name" value="HTH_ARAC_FAMILY_2"/>
    <property type="match status" value="1"/>
</dbReference>
<name>A0A413VTZ8_9BACE</name>
<dbReference type="PANTHER" id="PTHR43280">
    <property type="entry name" value="ARAC-FAMILY TRANSCRIPTIONAL REGULATOR"/>
    <property type="match status" value="1"/>
</dbReference>
<dbReference type="SUPFAM" id="SSF46689">
    <property type="entry name" value="Homeodomain-like"/>
    <property type="match status" value="1"/>
</dbReference>
<keyword evidence="1" id="KW-0805">Transcription regulation</keyword>
<comment type="caution">
    <text evidence="5">The sequence shown here is derived from an EMBL/GenBank/DDBJ whole genome shotgun (WGS) entry which is preliminary data.</text>
</comment>
<dbReference type="Gene3D" id="1.10.10.60">
    <property type="entry name" value="Homeodomain-like"/>
    <property type="match status" value="1"/>
</dbReference>
<dbReference type="InterPro" id="IPR018060">
    <property type="entry name" value="HTH_AraC"/>
</dbReference>
<dbReference type="GO" id="GO:0043565">
    <property type="term" value="F:sequence-specific DNA binding"/>
    <property type="evidence" value="ECO:0007669"/>
    <property type="project" value="InterPro"/>
</dbReference>
<evidence type="ECO:0000256" key="3">
    <source>
        <dbReference type="ARBA" id="ARBA00023163"/>
    </source>
</evidence>
<evidence type="ECO:0000313" key="6">
    <source>
        <dbReference type="Proteomes" id="UP000284379"/>
    </source>
</evidence>
<evidence type="ECO:0000313" key="5">
    <source>
        <dbReference type="EMBL" id="RHB37013.1"/>
    </source>
</evidence>
<dbReference type="GeneID" id="69504802"/>
<sequence length="282" mass="32257">MLTPELHISTDFIANDHIGSETLRAYCAELKKTKVVIFALCVQGRLKAMINLVHYNIGAGTMIAIPSESFIQILKTSDDIQMHVILFSLPFVHETNLDKSIIDTFYIINEHPLLPLPEKIFNIYTDTFSLLTRICKDVPFLLSRATLKSILEALLQGFTELSQRKALLQVAPVNRHSAIYRKFIRLVQEYHTQQHQVQFYATKMGIKSTTLCHIVKKKSNGQTAMEVINSILILDARTLLRTTHTPVKDIALNLGFNNAAFFNKFFKRHVGMTPQKFRNEKR</sequence>
<dbReference type="PRINTS" id="PR00032">
    <property type="entry name" value="HTHARAC"/>
</dbReference>
<protein>
    <submittedName>
        <fullName evidence="5">AraC family transcriptional regulator</fullName>
    </submittedName>
</protein>
<feature type="domain" description="HTH araC/xylS-type" evidence="4">
    <location>
        <begin position="181"/>
        <end position="280"/>
    </location>
</feature>
<dbReference type="InterPro" id="IPR009057">
    <property type="entry name" value="Homeodomain-like_sf"/>
</dbReference>
<dbReference type="AlphaFoldDB" id="A0A413VTZ8"/>
<gene>
    <name evidence="5" type="ORF">DW888_05540</name>
</gene>